<evidence type="ECO:0000313" key="5">
    <source>
        <dbReference type="EMBL" id="PZG05396.1"/>
    </source>
</evidence>
<reference evidence="5 6" key="1">
    <citation type="submission" date="2018-01" db="EMBL/GenBank/DDBJ databases">
        <title>Draft genome sequence of Nonomuraea sp. KC333.</title>
        <authorList>
            <person name="Sahin N."/>
            <person name="Saygin H."/>
            <person name="Ay H."/>
        </authorList>
    </citation>
    <scope>NUCLEOTIDE SEQUENCE [LARGE SCALE GENOMIC DNA]</scope>
    <source>
        <strain evidence="5 6">KC333</strain>
    </source>
</reference>
<protein>
    <submittedName>
        <fullName evidence="5">Uncharacterized protein</fullName>
    </submittedName>
</protein>
<organism evidence="5 6">
    <name type="scientific">Nonomuraea aridisoli</name>
    <dbReference type="NCBI Taxonomy" id="2070368"/>
    <lineage>
        <taxon>Bacteria</taxon>
        <taxon>Bacillati</taxon>
        <taxon>Actinomycetota</taxon>
        <taxon>Actinomycetes</taxon>
        <taxon>Streptosporangiales</taxon>
        <taxon>Streptosporangiaceae</taxon>
        <taxon>Nonomuraea</taxon>
    </lineage>
</organism>
<evidence type="ECO:0000256" key="4">
    <source>
        <dbReference type="SAM" id="MobiDB-lite"/>
    </source>
</evidence>
<proteinExistence type="predicted"/>
<dbReference type="PROSITE" id="PS50294">
    <property type="entry name" value="WD_REPEATS_REGION"/>
    <property type="match status" value="1"/>
</dbReference>
<dbReference type="InterPro" id="IPR020472">
    <property type="entry name" value="WD40_PAC1"/>
</dbReference>
<keyword evidence="6" id="KW-1185">Reference proteome</keyword>
<dbReference type="SUPFAM" id="SSF50978">
    <property type="entry name" value="WD40 repeat-like"/>
    <property type="match status" value="1"/>
</dbReference>
<dbReference type="Proteomes" id="UP000249304">
    <property type="component" value="Unassembled WGS sequence"/>
</dbReference>
<feature type="repeat" description="WD" evidence="3">
    <location>
        <begin position="146"/>
        <end position="173"/>
    </location>
</feature>
<name>A0A2W2D0Q2_9ACTN</name>
<dbReference type="PROSITE" id="PS50082">
    <property type="entry name" value="WD_REPEATS_2"/>
    <property type="match status" value="2"/>
</dbReference>
<dbReference type="PRINTS" id="PR00320">
    <property type="entry name" value="GPROTEINBRPT"/>
</dbReference>
<feature type="region of interest" description="Disordered" evidence="4">
    <location>
        <begin position="1"/>
        <end position="65"/>
    </location>
</feature>
<dbReference type="PANTHER" id="PTHR22847:SF637">
    <property type="entry name" value="WD REPEAT DOMAIN 5B"/>
    <property type="match status" value="1"/>
</dbReference>
<dbReference type="OrthoDB" id="414967at2"/>
<keyword evidence="1 3" id="KW-0853">WD repeat</keyword>
<evidence type="ECO:0000313" key="6">
    <source>
        <dbReference type="Proteomes" id="UP000249304"/>
    </source>
</evidence>
<evidence type="ECO:0000256" key="2">
    <source>
        <dbReference type="ARBA" id="ARBA00022737"/>
    </source>
</evidence>
<feature type="region of interest" description="Disordered" evidence="4">
    <location>
        <begin position="255"/>
        <end position="300"/>
    </location>
</feature>
<accession>A0A2W2D0Q2</accession>
<dbReference type="InterPro" id="IPR036322">
    <property type="entry name" value="WD40_repeat_dom_sf"/>
</dbReference>
<dbReference type="SMART" id="SM00320">
    <property type="entry name" value="WD40"/>
    <property type="match status" value="2"/>
</dbReference>
<evidence type="ECO:0000256" key="1">
    <source>
        <dbReference type="ARBA" id="ARBA00022574"/>
    </source>
</evidence>
<dbReference type="InterPro" id="IPR019775">
    <property type="entry name" value="WD40_repeat_CS"/>
</dbReference>
<feature type="repeat" description="WD" evidence="3">
    <location>
        <begin position="177"/>
        <end position="210"/>
    </location>
</feature>
<dbReference type="InterPro" id="IPR015943">
    <property type="entry name" value="WD40/YVTN_repeat-like_dom_sf"/>
</dbReference>
<dbReference type="EMBL" id="POUD01000355">
    <property type="protein sequence ID" value="PZG05396.1"/>
    <property type="molecule type" value="Genomic_DNA"/>
</dbReference>
<comment type="caution">
    <text evidence="5">The sequence shown here is derived from an EMBL/GenBank/DDBJ whole genome shotgun (WGS) entry which is preliminary data.</text>
</comment>
<evidence type="ECO:0000256" key="3">
    <source>
        <dbReference type="PROSITE-ProRule" id="PRU00221"/>
    </source>
</evidence>
<dbReference type="Pfam" id="PF00400">
    <property type="entry name" value="WD40"/>
    <property type="match status" value="2"/>
</dbReference>
<feature type="compositionally biased region" description="Basic residues" evidence="4">
    <location>
        <begin position="7"/>
        <end position="17"/>
    </location>
</feature>
<sequence>MPQHAGVWRRKAGHRAVRRETRATDVEHRHHHRVVPEPLGPPLRPAARSDSGSARGRRSGSGLCRVVDGGRHVVRSSRHLQPGGGASALSGQLAQLVQGGQLATQVRPRSVRLEHFGERCGGARLHTELTYRARQVAPIGRRRGLPDGRILATASADRTVQPWNAANPARLAPLTTICTHSLDVNSVAFSPDGRLIATGSTDETARVWDVTRPDRPVMLATASDDRTVRLWTVASRDLWAILRGHRQPLRDVAATAGRPWSPPRRTVRPSSAARIRQRPSDGSAEDVAMRSPYGSGASTFPTSVTPIPAAGERHMRMCLWQHFIT</sequence>
<dbReference type="PROSITE" id="PS00678">
    <property type="entry name" value="WD_REPEATS_1"/>
    <property type="match status" value="1"/>
</dbReference>
<keyword evidence="2" id="KW-0677">Repeat</keyword>
<dbReference type="PANTHER" id="PTHR22847">
    <property type="entry name" value="WD40 REPEAT PROTEIN"/>
    <property type="match status" value="1"/>
</dbReference>
<gene>
    <name evidence="5" type="ORF">C1J01_43500</name>
</gene>
<feature type="compositionally biased region" description="Basic and acidic residues" evidence="4">
    <location>
        <begin position="18"/>
        <end position="28"/>
    </location>
</feature>
<dbReference type="AlphaFoldDB" id="A0A2W2D0Q2"/>
<dbReference type="Gene3D" id="2.130.10.10">
    <property type="entry name" value="YVTN repeat-like/Quinoprotein amine dehydrogenase"/>
    <property type="match status" value="2"/>
</dbReference>
<dbReference type="InterPro" id="IPR001680">
    <property type="entry name" value="WD40_rpt"/>
</dbReference>